<keyword evidence="10" id="KW-1185">Reference proteome</keyword>
<dbReference type="GO" id="GO:0005634">
    <property type="term" value="C:nucleus"/>
    <property type="evidence" value="ECO:0007669"/>
    <property type="project" value="UniProtKB-SubCell"/>
</dbReference>
<evidence type="ECO:0000313" key="9">
    <source>
        <dbReference type="EMBL" id="CAL4174384.1"/>
    </source>
</evidence>
<dbReference type="Proteomes" id="UP001497623">
    <property type="component" value="Unassembled WGS sequence"/>
</dbReference>
<feature type="region of interest" description="Disordered" evidence="6">
    <location>
        <begin position="1"/>
        <end position="27"/>
    </location>
</feature>
<accession>A0AAV2S8M1</accession>
<dbReference type="Pfam" id="PF07527">
    <property type="entry name" value="Hairy_orange"/>
    <property type="match status" value="1"/>
</dbReference>
<dbReference type="GO" id="GO:0006355">
    <property type="term" value="P:regulation of DNA-templated transcription"/>
    <property type="evidence" value="ECO:0007669"/>
    <property type="project" value="InterPro"/>
</dbReference>
<feature type="region of interest" description="Disordered" evidence="6">
    <location>
        <begin position="156"/>
        <end position="179"/>
    </location>
</feature>
<dbReference type="SMART" id="SM00353">
    <property type="entry name" value="HLH"/>
    <property type="match status" value="1"/>
</dbReference>
<feature type="compositionally biased region" description="Polar residues" evidence="6">
    <location>
        <begin position="1"/>
        <end position="13"/>
    </location>
</feature>
<keyword evidence="2" id="KW-0805">Transcription regulation</keyword>
<dbReference type="AlphaFoldDB" id="A0AAV2S8M1"/>
<dbReference type="PANTHER" id="PTHR10985">
    <property type="entry name" value="BASIC HELIX-LOOP-HELIX TRANSCRIPTION FACTOR, HES-RELATED"/>
    <property type="match status" value="1"/>
</dbReference>
<protein>
    <recommendedName>
        <fullName evidence="11">Hairy</fullName>
    </recommendedName>
</protein>
<feature type="region of interest" description="Disordered" evidence="6">
    <location>
        <begin position="208"/>
        <end position="293"/>
    </location>
</feature>
<dbReference type="InterPro" id="IPR050370">
    <property type="entry name" value="HES_HEY"/>
</dbReference>
<dbReference type="InterPro" id="IPR036638">
    <property type="entry name" value="HLH_DNA-bd_sf"/>
</dbReference>
<evidence type="ECO:0000256" key="1">
    <source>
        <dbReference type="ARBA" id="ARBA00004123"/>
    </source>
</evidence>
<gene>
    <name evidence="9" type="ORF">MNOR_LOCUS34509</name>
</gene>
<feature type="compositionally biased region" description="Low complexity" evidence="6">
    <location>
        <begin position="167"/>
        <end position="177"/>
    </location>
</feature>
<dbReference type="InterPro" id="IPR003650">
    <property type="entry name" value="Orange_dom"/>
</dbReference>
<evidence type="ECO:0008006" key="11">
    <source>
        <dbReference type="Google" id="ProtNLM"/>
    </source>
</evidence>
<evidence type="ECO:0000259" key="7">
    <source>
        <dbReference type="PROSITE" id="PS50888"/>
    </source>
</evidence>
<feature type="compositionally biased region" description="Basic and acidic residues" evidence="6">
    <location>
        <begin position="283"/>
        <end position="293"/>
    </location>
</feature>
<dbReference type="CDD" id="cd11410">
    <property type="entry name" value="bHLH_O_HES"/>
    <property type="match status" value="1"/>
</dbReference>
<dbReference type="Gene3D" id="4.10.280.10">
    <property type="entry name" value="Helix-loop-helix DNA-binding domain"/>
    <property type="match status" value="1"/>
</dbReference>
<feature type="compositionally biased region" description="Low complexity" evidence="6">
    <location>
        <begin position="231"/>
        <end position="261"/>
    </location>
</feature>
<reference evidence="9 10" key="1">
    <citation type="submission" date="2024-05" db="EMBL/GenBank/DDBJ databases">
        <authorList>
            <person name="Wallberg A."/>
        </authorList>
    </citation>
    <scope>NUCLEOTIDE SEQUENCE [LARGE SCALE GENOMIC DNA]</scope>
</reference>
<organism evidence="9 10">
    <name type="scientific">Meganyctiphanes norvegica</name>
    <name type="common">Northern krill</name>
    <name type="synonym">Thysanopoda norvegica</name>
    <dbReference type="NCBI Taxonomy" id="48144"/>
    <lineage>
        <taxon>Eukaryota</taxon>
        <taxon>Metazoa</taxon>
        <taxon>Ecdysozoa</taxon>
        <taxon>Arthropoda</taxon>
        <taxon>Crustacea</taxon>
        <taxon>Multicrustacea</taxon>
        <taxon>Malacostraca</taxon>
        <taxon>Eumalacostraca</taxon>
        <taxon>Eucarida</taxon>
        <taxon>Euphausiacea</taxon>
        <taxon>Euphausiidae</taxon>
        <taxon>Meganyctiphanes</taxon>
    </lineage>
</organism>
<name>A0AAV2S8M1_MEGNR</name>
<proteinExistence type="predicted"/>
<evidence type="ECO:0000256" key="3">
    <source>
        <dbReference type="ARBA" id="ARBA00023125"/>
    </source>
</evidence>
<evidence type="ECO:0000256" key="2">
    <source>
        <dbReference type="ARBA" id="ARBA00023015"/>
    </source>
</evidence>
<feature type="domain" description="BHLH" evidence="7">
    <location>
        <begin position="17"/>
        <end position="74"/>
    </location>
</feature>
<dbReference type="FunFam" id="4.10.280.10:FF:000009">
    <property type="entry name" value="Transcription factor HES-1"/>
    <property type="match status" value="1"/>
</dbReference>
<dbReference type="PROSITE" id="PS50888">
    <property type="entry name" value="BHLH"/>
    <property type="match status" value="1"/>
</dbReference>
<feature type="domain" description="Orange" evidence="8">
    <location>
        <begin position="102"/>
        <end position="135"/>
    </location>
</feature>
<dbReference type="EMBL" id="CAXKWB010053463">
    <property type="protein sequence ID" value="CAL4174384.1"/>
    <property type="molecule type" value="Genomic_DNA"/>
</dbReference>
<dbReference type="SUPFAM" id="SSF158457">
    <property type="entry name" value="Orange domain-like"/>
    <property type="match status" value="1"/>
</dbReference>
<dbReference type="SMART" id="SM00511">
    <property type="entry name" value="ORANGE"/>
    <property type="match status" value="1"/>
</dbReference>
<evidence type="ECO:0000256" key="4">
    <source>
        <dbReference type="ARBA" id="ARBA00023163"/>
    </source>
</evidence>
<evidence type="ECO:0000256" key="5">
    <source>
        <dbReference type="ARBA" id="ARBA00023242"/>
    </source>
</evidence>
<keyword evidence="5" id="KW-0539">Nucleus</keyword>
<evidence type="ECO:0000259" key="8">
    <source>
        <dbReference type="PROSITE" id="PS51054"/>
    </source>
</evidence>
<comment type="subcellular location">
    <subcellularLocation>
        <location evidence="1">Nucleus</location>
    </subcellularLocation>
</comment>
<sequence>MPATSIQSLQKTASLERRRANKPIMEKKRRARINDCLNTLKSLVLEAAKKDPSRYDKLEKADILEMTVRHVQNLHHQEPVSPTVAAPRQLQQLDSQEAAVRYRTGYSHCASEVTRFLAQDNTLSNASRARLMQRLQGNLHGLQTPNASATKNVHIESQPSVTPPPTLSSSSPPAKSPAMAKLTSGEVMLIVPSVTLSRAQGSPQVYMEYQQAPPSPPLSHTSSPVHFQHITPSPTHPSHSPSVYSYSPPTTYSFSQSPPYSETYIRSRSPSPQPLDLAPIRVPSDDDKTWRPW</sequence>
<keyword evidence="4" id="KW-0804">Transcription</keyword>
<dbReference type="SUPFAM" id="SSF47459">
    <property type="entry name" value="HLH, helix-loop-helix DNA-binding domain"/>
    <property type="match status" value="1"/>
</dbReference>
<dbReference type="GO" id="GO:1990837">
    <property type="term" value="F:sequence-specific double-stranded DNA binding"/>
    <property type="evidence" value="ECO:0007669"/>
    <property type="project" value="UniProtKB-ARBA"/>
</dbReference>
<dbReference type="Gene3D" id="6.10.250.980">
    <property type="match status" value="1"/>
</dbReference>
<dbReference type="GO" id="GO:0046983">
    <property type="term" value="F:protein dimerization activity"/>
    <property type="evidence" value="ECO:0007669"/>
    <property type="project" value="InterPro"/>
</dbReference>
<evidence type="ECO:0000313" key="10">
    <source>
        <dbReference type="Proteomes" id="UP001497623"/>
    </source>
</evidence>
<dbReference type="Pfam" id="PF00010">
    <property type="entry name" value="HLH"/>
    <property type="match status" value="1"/>
</dbReference>
<keyword evidence="3" id="KW-0238">DNA-binding</keyword>
<evidence type="ECO:0000256" key="6">
    <source>
        <dbReference type="SAM" id="MobiDB-lite"/>
    </source>
</evidence>
<dbReference type="InterPro" id="IPR011598">
    <property type="entry name" value="bHLH_dom"/>
</dbReference>
<comment type="caution">
    <text evidence="9">The sequence shown here is derived from an EMBL/GenBank/DDBJ whole genome shotgun (WGS) entry which is preliminary data.</text>
</comment>
<dbReference type="PROSITE" id="PS51054">
    <property type="entry name" value="ORANGE"/>
    <property type="match status" value="1"/>
</dbReference>